<evidence type="ECO:0000313" key="3">
    <source>
        <dbReference type="Proteomes" id="UP000283458"/>
    </source>
</evidence>
<proteinExistence type="predicted"/>
<sequence>MEDPMRNTDVTSPGPFATVANDAAHADTRVTGVGKRSALALVDWLFSALERRRQRQALSGLDEHLLKDIGISRTDVEQEVTKPFWRG</sequence>
<comment type="caution">
    <text evidence="2">The sequence shown here is derived from an EMBL/GenBank/DDBJ whole genome shotgun (WGS) entry which is preliminary data.</text>
</comment>
<dbReference type="Pfam" id="PF06568">
    <property type="entry name" value="YjiS-like"/>
    <property type="match status" value="1"/>
</dbReference>
<protein>
    <submittedName>
        <fullName evidence="2">DUF1127 domain-containing protein</fullName>
    </submittedName>
</protein>
<feature type="domain" description="YjiS-like" evidence="1">
    <location>
        <begin position="41"/>
        <end position="77"/>
    </location>
</feature>
<gene>
    <name evidence="2" type="ORF">D3877_29275</name>
</gene>
<keyword evidence="3" id="KW-1185">Reference proteome</keyword>
<dbReference type="Proteomes" id="UP000283458">
    <property type="component" value="Unassembled WGS sequence"/>
</dbReference>
<accession>A0A418VJX3</accession>
<dbReference type="AlphaFoldDB" id="A0A418VJX3"/>
<organism evidence="2 3">
    <name type="scientific">Azospirillum cavernae</name>
    <dbReference type="NCBI Taxonomy" id="2320860"/>
    <lineage>
        <taxon>Bacteria</taxon>
        <taxon>Pseudomonadati</taxon>
        <taxon>Pseudomonadota</taxon>
        <taxon>Alphaproteobacteria</taxon>
        <taxon>Rhodospirillales</taxon>
        <taxon>Azospirillaceae</taxon>
        <taxon>Azospirillum</taxon>
    </lineage>
</organism>
<name>A0A418VJX3_9PROT</name>
<dbReference type="InterPro" id="IPR009506">
    <property type="entry name" value="YjiS-like"/>
</dbReference>
<reference evidence="2 3" key="1">
    <citation type="submission" date="2018-09" db="EMBL/GenBank/DDBJ databases">
        <authorList>
            <person name="Zhu H."/>
        </authorList>
    </citation>
    <scope>NUCLEOTIDE SEQUENCE [LARGE SCALE GENOMIC DNA]</scope>
    <source>
        <strain evidence="2 3">K2W22B-5</strain>
    </source>
</reference>
<evidence type="ECO:0000259" key="1">
    <source>
        <dbReference type="Pfam" id="PF06568"/>
    </source>
</evidence>
<dbReference type="OrthoDB" id="8096613at2"/>
<evidence type="ECO:0000313" key="2">
    <source>
        <dbReference type="EMBL" id="RJF76419.1"/>
    </source>
</evidence>
<dbReference type="EMBL" id="QYUL01000009">
    <property type="protein sequence ID" value="RJF76419.1"/>
    <property type="molecule type" value="Genomic_DNA"/>
</dbReference>